<dbReference type="EMBL" id="JADGMQ010000005">
    <property type="protein sequence ID" value="MBI1620909.1"/>
    <property type="molecule type" value="Genomic_DNA"/>
</dbReference>
<feature type="domain" description="Hydantoinase/oxoprolinase N-terminal" evidence="2">
    <location>
        <begin position="13"/>
        <end position="178"/>
    </location>
</feature>
<evidence type="ECO:0000313" key="4">
    <source>
        <dbReference type="Proteomes" id="UP000601789"/>
    </source>
</evidence>
<dbReference type="InterPro" id="IPR043129">
    <property type="entry name" value="ATPase_NBD"/>
</dbReference>
<proteinExistence type="predicted"/>
<evidence type="ECO:0000313" key="3">
    <source>
        <dbReference type="EMBL" id="MBI1620909.1"/>
    </source>
</evidence>
<name>A0ABS0SC79_9HYPH</name>
<dbReference type="InterPro" id="IPR045079">
    <property type="entry name" value="Oxoprolinase-like"/>
</dbReference>
<protein>
    <submittedName>
        <fullName evidence="3">Hydantoinase/oxoprolinase family protein</fullName>
    </submittedName>
</protein>
<keyword evidence="4" id="KW-1185">Reference proteome</keyword>
<dbReference type="InterPro" id="IPR002821">
    <property type="entry name" value="Hydantoinase_A"/>
</dbReference>
<dbReference type="Gene3D" id="3.30.420.40">
    <property type="match status" value="1"/>
</dbReference>
<dbReference type="Pfam" id="PF01968">
    <property type="entry name" value="Hydantoinase_A"/>
    <property type="match status" value="1"/>
</dbReference>
<dbReference type="PANTHER" id="PTHR11365:SF2">
    <property type="entry name" value="5-OXOPROLINASE"/>
    <property type="match status" value="1"/>
</dbReference>
<feature type="domain" description="Hydantoinase A/oxoprolinase" evidence="1">
    <location>
        <begin position="199"/>
        <end position="333"/>
    </location>
</feature>
<evidence type="ECO:0000259" key="2">
    <source>
        <dbReference type="Pfam" id="PF05378"/>
    </source>
</evidence>
<dbReference type="InterPro" id="IPR008040">
    <property type="entry name" value="Hydant_A_N"/>
</dbReference>
<evidence type="ECO:0000259" key="1">
    <source>
        <dbReference type="Pfam" id="PF01968"/>
    </source>
</evidence>
<dbReference type="SUPFAM" id="SSF53067">
    <property type="entry name" value="Actin-like ATPase domain"/>
    <property type="match status" value="1"/>
</dbReference>
<organism evidence="3 4">
    <name type="scientific">Aquamicrobium zhengzhouense</name>
    <dbReference type="NCBI Taxonomy" id="2781738"/>
    <lineage>
        <taxon>Bacteria</taxon>
        <taxon>Pseudomonadati</taxon>
        <taxon>Pseudomonadota</taxon>
        <taxon>Alphaproteobacteria</taxon>
        <taxon>Hyphomicrobiales</taxon>
        <taxon>Phyllobacteriaceae</taxon>
        <taxon>Aquamicrobium</taxon>
    </lineage>
</organism>
<dbReference type="Proteomes" id="UP000601789">
    <property type="component" value="Unassembled WGS sequence"/>
</dbReference>
<reference evidence="3 4" key="1">
    <citation type="submission" date="2020-10" db="EMBL/GenBank/DDBJ databases">
        <title>Aquamicrobium zhengzhouensis sp. nov., a exopolysaccharide producing bacterium isolated from farmland soil.</title>
        <authorList>
            <person name="Wang X."/>
        </authorList>
    </citation>
    <scope>NUCLEOTIDE SEQUENCE [LARGE SCALE GENOMIC DNA]</scope>
    <source>
        <strain evidence="4">cd-1</strain>
    </source>
</reference>
<dbReference type="RefSeq" id="WP_198476320.1">
    <property type="nucleotide sequence ID" value="NZ_JADGMQ010000005.1"/>
</dbReference>
<accession>A0ABS0SC79</accession>
<gene>
    <name evidence="3" type="ORF">IOD40_09575</name>
</gene>
<dbReference type="PANTHER" id="PTHR11365">
    <property type="entry name" value="5-OXOPROLINASE RELATED"/>
    <property type="match status" value="1"/>
</dbReference>
<dbReference type="Pfam" id="PF05378">
    <property type="entry name" value="Hydant_A_N"/>
    <property type="match status" value="1"/>
</dbReference>
<comment type="caution">
    <text evidence="3">The sequence shown here is derived from an EMBL/GenBank/DDBJ whole genome shotgun (WGS) entry which is preliminary data.</text>
</comment>
<sequence length="675" mass="70779">MSRSAKSSSSLFLGIDTGGTYTDAVLWDEAAGPKGAVLAKAKSLTTRHDLAEGIAGAVDRVLRHADVAGSDIRLVSMSTTLATNALVEGQGGRVALVMIGFGEDDLDRAGLRSALGSDPVIFIPGGHDVHGNAQPLDVAPLEAALPELARSVTGFAVCAYFAVRNPEHEVAVSDLIRERTELPVTASHELSAKLGGPRRALTTLLNARLISMIDRLIAATEGFLAARGITAPLMVVRGDGALVSAAFARRRPIETILSGPAASLVGARHLTGLDDALVSDIGGTTTDVAILHHGRPRLDPEGASVGGFRTMVEAVAMHTFGLGGDSEVLLEEGGLRPRILLGPRRLVPLALAATRHPKIVELLERQLRGTIPGRLDGRFAFRTGIPEQHAAGLTSAEERLYKAVTDMAQPLEGLVSSTSQVATLNRLVARGLVHIAGFTPSDAAHVLGKQDNWSAEAARLGAALFARRKDGRGEFIAQSPEEMSEQVLAALTRRSAEVILQTAWSEDGFDGGETVRHPLVQRALDRQPGFALMSIALDRKVIGLGASARLHYEKLSPLVGSECVVPEDTDVANALGAVVGQVRVSAEVQVSQPEPGIFRVSSAVGLVDFPDEDAALAEAVRLAGEAVSVRAAEAGAEDAQVSLDHDIRAATVEGQRTFIEAIITASASGRPRIAA</sequence>